<dbReference type="Proteomes" id="UP001589688">
    <property type="component" value="Unassembled WGS sequence"/>
</dbReference>
<feature type="domain" description="7,8-dihydro-6-hydroxymethylpterin-pyrophosphokinase" evidence="13">
    <location>
        <begin position="7"/>
        <end position="122"/>
    </location>
</feature>
<evidence type="ECO:0000256" key="9">
    <source>
        <dbReference type="ARBA" id="ARBA00022909"/>
    </source>
</evidence>
<comment type="pathway">
    <text evidence="1">Cofactor biosynthesis; tetrahydrofolate biosynthesis; 2-amino-4-hydroxy-6-hydroxymethyl-7,8-dihydropteridine diphosphate from 7,8-dihydroneopterin triphosphate: step 4/4.</text>
</comment>
<evidence type="ECO:0000256" key="8">
    <source>
        <dbReference type="ARBA" id="ARBA00022840"/>
    </source>
</evidence>
<keyword evidence="15" id="KW-1185">Reference proteome</keyword>
<comment type="similarity">
    <text evidence="2">Belongs to the HPPK family.</text>
</comment>
<dbReference type="PANTHER" id="PTHR43071:SF1">
    <property type="entry name" value="2-AMINO-4-HYDROXY-6-HYDROXYMETHYLDIHYDROPTERIDINE PYROPHOSPHOKINASE"/>
    <property type="match status" value="1"/>
</dbReference>
<evidence type="ECO:0000256" key="3">
    <source>
        <dbReference type="ARBA" id="ARBA00013253"/>
    </source>
</evidence>
<evidence type="ECO:0000259" key="13">
    <source>
        <dbReference type="Pfam" id="PF01288"/>
    </source>
</evidence>
<proteinExistence type="inferred from homology"/>
<dbReference type="InterPro" id="IPR035907">
    <property type="entry name" value="Hppk_sf"/>
</dbReference>
<organism evidence="14 15">
    <name type="scientific">Hallella seregens ATCC 51272</name>
    <dbReference type="NCBI Taxonomy" id="1336250"/>
    <lineage>
        <taxon>Bacteria</taxon>
        <taxon>Pseudomonadati</taxon>
        <taxon>Bacteroidota</taxon>
        <taxon>Bacteroidia</taxon>
        <taxon>Bacteroidales</taxon>
        <taxon>Prevotellaceae</taxon>
        <taxon>Hallella</taxon>
    </lineage>
</organism>
<dbReference type="Gene3D" id="3.30.70.560">
    <property type="entry name" value="7,8-Dihydro-6-hydroxymethylpterin-pyrophosphokinase HPPK"/>
    <property type="match status" value="1"/>
</dbReference>
<evidence type="ECO:0000256" key="12">
    <source>
        <dbReference type="ARBA" id="ARBA00033413"/>
    </source>
</evidence>
<comment type="function">
    <text evidence="10">Catalyzes the transfer of pyrophosphate from adenosine triphosphate (ATP) to 6-hydroxymethyl-7,8-dihydropterin, an enzymatic step in folate biosynthesis pathway.</text>
</comment>
<evidence type="ECO:0000313" key="14">
    <source>
        <dbReference type="EMBL" id="MFB9896857.1"/>
    </source>
</evidence>
<gene>
    <name evidence="14" type="ORF">ACFFK8_03265</name>
</gene>
<name>A0ABV5ZHK7_9BACT</name>
<evidence type="ECO:0000256" key="1">
    <source>
        <dbReference type="ARBA" id="ARBA00005051"/>
    </source>
</evidence>
<dbReference type="InterPro" id="IPR000550">
    <property type="entry name" value="Hppk"/>
</dbReference>
<reference evidence="14 15" key="1">
    <citation type="submission" date="2024-09" db="EMBL/GenBank/DDBJ databases">
        <authorList>
            <person name="Sun Q."/>
            <person name="Mori K."/>
        </authorList>
    </citation>
    <scope>NUCLEOTIDE SEQUENCE [LARGE SCALE GENOMIC DNA]</scope>
    <source>
        <strain evidence="14 15">ATCC 51272</strain>
    </source>
</reference>
<protein>
    <recommendedName>
        <fullName evidence="4">2-amino-4-hydroxy-6-hydroxymethyldihydropteridine pyrophosphokinase</fullName>
        <ecNumber evidence="3">2.7.6.3</ecNumber>
    </recommendedName>
    <alternativeName>
        <fullName evidence="11">6-hydroxymethyl-7,8-dihydropterin pyrophosphokinase</fullName>
    </alternativeName>
    <alternativeName>
        <fullName evidence="12">7,8-dihydro-6-hydroxymethylpterin-pyrophosphokinase</fullName>
    </alternativeName>
</protein>
<comment type="caution">
    <text evidence="14">The sequence shown here is derived from an EMBL/GenBank/DDBJ whole genome shotgun (WGS) entry which is preliminary data.</text>
</comment>
<dbReference type="PANTHER" id="PTHR43071">
    <property type="entry name" value="2-AMINO-4-HYDROXY-6-HYDROXYMETHYLDIHYDROPTERIDINE PYROPHOSPHOKINASE"/>
    <property type="match status" value="1"/>
</dbReference>
<dbReference type="EMBL" id="JBHLZF010000001">
    <property type="protein sequence ID" value="MFB9896857.1"/>
    <property type="molecule type" value="Genomic_DNA"/>
</dbReference>
<evidence type="ECO:0000256" key="6">
    <source>
        <dbReference type="ARBA" id="ARBA00022741"/>
    </source>
</evidence>
<evidence type="ECO:0000256" key="5">
    <source>
        <dbReference type="ARBA" id="ARBA00022679"/>
    </source>
</evidence>
<keyword evidence="8" id="KW-0067">ATP-binding</keyword>
<dbReference type="SUPFAM" id="SSF55083">
    <property type="entry name" value="6-hydroxymethyl-7,8-dihydropterin pyrophosphokinase, HPPK"/>
    <property type="match status" value="1"/>
</dbReference>
<accession>A0ABV5ZHK7</accession>
<evidence type="ECO:0000313" key="15">
    <source>
        <dbReference type="Proteomes" id="UP001589688"/>
    </source>
</evidence>
<keyword evidence="9" id="KW-0289">Folate biosynthesis</keyword>
<evidence type="ECO:0000256" key="11">
    <source>
        <dbReference type="ARBA" id="ARBA00029766"/>
    </source>
</evidence>
<keyword evidence="5" id="KW-0808">Transferase</keyword>
<sequence>MALHRIVLGLGSNTRQTYHIRLVQQQLRAALGDIRFTRTLWTVPIGVRSPLYLNGLAEARTALDYDELLRLTKQIEQSIGRTEADRRAHVVRADIDILLYDGQRFHLSDWQRPYVCRLLGELQGFEP</sequence>
<keyword evidence="6" id="KW-0547">Nucleotide-binding</keyword>
<dbReference type="EC" id="2.7.6.3" evidence="3"/>
<dbReference type="Pfam" id="PF01288">
    <property type="entry name" value="HPPK"/>
    <property type="match status" value="1"/>
</dbReference>
<evidence type="ECO:0000256" key="10">
    <source>
        <dbReference type="ARBA" id="ARBA00029409"/>
    </source>
</evidence>
<dbReference type="RefSeq" id="WP_027952846.1">
    <property type="nucleotide sequence ID" value="NZ_JADU01000037.1"/>
</dbReference>
<evidence type="ECO:0000256" key="2">
    <source>
        <dbReference type="ARBA" id="ARBA00005810"/>
    </source>
</evidence>
<keyword evidence="7" id="KW-0418">Kinase</keyword>
<evidence type="ECO:0000256" key="4">
    <source>
        <dbReference type="ARBA" id="ARBA00016218"/>
    </source>
</evidence>
<evidence type="ECO:0000256" key="7">
    <source>
        <dbReference type="ARBA" id="ARBA00022777"/>
    </source>
</evidence>